<evidence type="ECO:0000313" key="2">
    <source>
        <dbReference type="EMBL" id="MDO4841700.1"/>
    </source>
</evidence>
<dbReference type="Pfam" id="PF00583">
    <property type="entry name" value="Acetyltransf_1"/>
    <property type="match status" value="1"/>
</dbReference>
<dbReference type="Proteomes" id="UP001168575">
    <property type="component" value="Unassembled WGS sequence"/>
</dbReference>
<dbReference type="PROSITE" id="PS51186">
    <property type="entry name" value="GNAT"/>
    <property type="match status" value="1"/>
</dbReference>
<dbReference type="InterPro" id="IPR052742">
    <property type="entry name" value="Mito_N-acetyltransferase"/>
</dbReference>
<keyword evidence="2" id="KW-0808">Transferase</keyword>
<dbReference type="InterPro" id="IPR016181">
    <property type="entry name" value="Acyl_CoA_acyltransferase"/>
</dbReference>
<accession>A0AA43RJK0</accession>
<dbReference type="GO" id="GO:0016747">
    <property type="term" value="F:acyltransferase activity, transferring groups other than amino-acyl groups"/>
    <property type="evidence" value="ECO:0007669"/>
    <property type="project" value="InterPro"/>
</dbReference>
<keyword evidence="3" id="KW-1185">Reference proteome</keyword>
<keyword evidence="2" id="KW-0012">Acyltransferase</keyword>
<dbReference type="EC" id="2.3.1.-" evidence="2"/>
<dbReference type="SUPFAM" id="SSF55729">
    <property type="entry name" value="Acyl-CoA N-acyltransferases (Nat)"/>
    <property type="match status" value="1"/>
</dbReference>
<dbReference type="Gene3D" id="3.40.630.30">
    <property type="match status" value="1"/>
</dbReference>
<protein>
    <submittedName>
        <fullName evidence="2">N-acetyltransferase</fullName>
        <ecNumber evidence="2">2.3.1.-</ecNumber>
    </submittedName>
</protein>
<name>A0AA43RJK0_9ACTN</name>
<dbReference type="PANTHER" id="PTHR43138">
    <property type="entry name" value="ACETYLTRANSFERASE, GNAT FAMILY"/>
    <property type="match status" value="1"/>
</dbReference>
<feature type="domain" description="N-acetyltransferase" evidence="1">
    <location>
        <begin position="4"/>
        <end position="164"/>
    </location>
</feature>
<comment type="caution">
    <text evidence="2">The sequence shown here is derived from an EMBL/GenBank/DDBJ whole genome shotgun (WGS) entry which is preliminary data.</text>
</comment>
<evidence type="ECO:0000259" key="1">
    <source>
        <dbReference type="PROSITE" id="PS51186"/>
    </source>
</evidence>
<dbReference type="EMBL" id="JAUMVS010000040">
    <property type="protein sequence ID" value="MDO4841700.1"/>
    <property type="molecule type" value="Genomic_DNA"/>
</dbReference>
<gene>
    <name evidence="2" type="ORF">Q3982_03370</name>
</gene>
<dbReference type="AlphaFoldDB" id="A0AA43RJK0"/>
<sequence length="164" mass="18373">MELREIRDFREEDLPEMVEIWNEVVEDGVAFPQEECLDVDSAREFFSAQDGCRVAVLGSGEVAALSIIHPNAIGRSGHIANASYAVSSKFRGLHIGDKIVRDSLEVAKSLGYRILQFNAVVASNVHALHLYERIGFKKIGCIEGGFRNKQGEYEDMFAYFYPLV</sequence>
<proteinExistence type="predicted"/>
<dbReference type="PANTHER" id="PTHR43138:SF1">
    <property type="entry name" value="N-ACETYLTRANSFERASE ACA1"/>
    <property type="match status" value="1"/>
</dbReference>
<dbReference type="InterPro" id="IPR000182">
    <property type="entry name" value="GNAT_dom"/>
</dbReference>
<reference evidence="2" key="1">
    <citation type="submission" date="2023-07" db="EMBL/GenBank/DDBJ databases">
        <title>Between Cages and Wild: Unraveling the Impact of Captivity on Animal Microbiomes and Antimicrobial Resistance.</title>
        <authorList>
            <person name="Schmartz G.P."/>
            <person name="Rehner J."/>
            <person name="Schuff M.J."/>
            <person name="Becker S.L."/>
            <person name="Kravczyk M."/>
            <person name="Gurevich A."/>
            <person name="Francke R."/>
            <person name="Mueller R."/>
            <person name="Keller V."/>
            <person name="Keller A."/>
        </authorList>
    </citation>
    <scope>NUCLEOTIDE SEQUENCE</scope>
    <source>
        <strain evidence="2">S12M_St_49</strain>
    </source>
</reference>
<evidence type="ECO:0000313" key="3">
    <source>
        <dbReference type="Proteomes" id="UP001168575"/>
    </source>
</evidence>
<organism evidence="2 3">
    <name type="scientific">Phoenicibacter congonensis</name>
    <dbReference type="NCBI Taxonomy" id="1944646"/>
    <lineage>
        <taxon>Bacteria</taxon>
        <taxon>Bacillati</taxon>
        <taxon>Actinomycetota</taxon>
        <taxon>Coriobacteriia</taxon>
        <taxon>Eggerthellales</taxon>
        <taxon>Eggerthellaceae</taxon>
        <taxon>Phoenicibacter</taxon>
    </lineage>
</organism>